<evidence type="ECO:0000256" key="2">
    <source>
        <dbReference type="SAM" id="Phobius"/>
    </source>
</evidence>
<keyword evidence="2" id="KW-0472">Membrane</keyword>
<keyword evidence="2" id="KW-0812">Transmembrane</keyword>
<dbReference type="OrthoDB" id="1886721at2759"/>
<feature type="region of interest" description="Disordered" evidence="1">
    <location>
        <begin position="85"/>
        <end position="120"/>
    </location>
</feature>
<accession>A0A7J7C1J0</accession>
<dbReference type="InterPro" id="IPR040411">
    <property type="entry name" value="At5g23160-like"/>
</dbReference>
<evidence type="ECO:0000313" key="3">
    <source>
        <dbReference type="EMBL" id="KAF5728004.1"/>
    </source>
</evidence>
<proteinExistence type="predicted"/>
<keyword evidence="2" id="KW-1133">Transmembrane helix</keyword>
<dbReference type="AlphaFoldDB" id="A0A7J7C1J0"/>
<evidence type="ECO:0000256" key="1">
    <source>
        <dbReference type="SAM" id="MobiDB-lite"/>
    </source>
</evidence>
<comment type="caution">
    <text evidence="3">The sequence shown here is derived from an EMBL/GenBank/DDBJ whole genome shotgun (WGS) entry which is preliminary data.</text>
</comment>
<protein>
    <submittedName>
        <fullName evidence="3">Uncharacterized protein</fullName>
    </submittedName>
</protein>
<sequence length="256" mass="28753">MDGPVNPKSGNGDGELGFKYMSVKDKYRIPSILPDSSTPSVDNKSAAADTVTPRKKKFGHRSFSRVLKALLFEASLMEKLRKRKLREKLNRSHPKSSAKTVKHSEISMSNNPEENSNGRRSISNASLLIPSSSLCSLCGSSLVDRNNSNKSSFRSSSLEQRKLQDNVNNEQEQGKGYYGVNFGLCFVVFSLVVLVFWGKVCAIFCTSTWLFFVPCRSIRSDSRNGDSLEFDSEQYKKKIIMEGLLDRNRIRGLERC</sequence>
<feature type="compositionally biased region" description="Basic residues" evidence="1">
    <location>
        <begin position="85"/>
        <end position="96"/>
    </location>
</feature>
<feature type="compositionally biased region" description="Polar residues" evidence="1">
    <location>
        <begin position="34"/>
        <end position="43"/>
    </location>
</feature>
<dbReference type="PANTHER" id="PTHR34379:SF6">
    <property type="entry name" value="PROTEIN 3F"/>
    <property type="match status" value="1"/>
</dbReference>
<feature type="transmembrane region" description="Helical" evidence="2">
    <location>
        <begin position="186"/>
        <end position="213"/>
    </location>
</feature>
<keyword evidence="4" id="KW-1185">Reference proteome</keyword>
<feature type="region of interest" description="Disordered" evidence="1">
    <location>
        <begin position="31"/>
        <end position="58"/>
    </location>
</feature>
<dbReference type="EMBL" id="JAAARO010000021">
    <property type="protein sequence ID" value="KAF5728004.1"/>
    <property type="molecule type" value="Genomic_DNA"/>
</dbReference>
<name>A0A7J7C1J0_TRIWF</name>
<feature type="compositionally biased region" description="Polar residues" evidence="1">
    <location>
        <begin position="106"/>
        <end position="120"/>
    </location>
</feature>
<dbReference type="Proteomes" id="UP000593562">
    <property type="component" value="Unassembled WGS sequence"/>
</dbReference>
<organism evidence="3 4">
    <name type="scientific">Tripterygium wilfordii</name>
    <name type="common">Thunder God vine</name>
    <dbReference type="NCBI Taxonomy" id="458696"/>
    <lineage>
        <taxon>Eukaryota</taxon>
        <taxon>Viridiplantae</taxon>
        <taxon>Streptophyta</taxon>
        <taxon>Embryophyta</taxon>
        <taxon>Tracheophyta</taxon>
        <taxon>Spermatophyta</taxon>
        <taxon>Magnoliopsida</taxon>
        <taxon>eudicotyledons</taxon>
        <taxon>Gunneridae</taxon>
        <taxon>Pentapetalae</taxon>
        <taxon>rosids</taxon>
        <taxon>fabids</taxon>
        <taxon>Celastrales</taxon>
        <taxon>Celastraceae</taxon>
        <taxon>Tripterygium</taxon>
    </lineage>
</organism>
<evidence type="ECO:0000313" key="4">
    <source>
        <dbReference type="Proteomes" id="UP000593562"/>
    </source>
</evidence>
<dbReference type="PANTHER" id="PTHR34379">
    <property type="entry name" value="OS07G0553800 PROTEIN"/>
    <property type="match status" value="1"/>
</dbReference>
<dbReference type="InParanoid" id="A0A7J7C1J0"/>
<reference evidence="3 4" key="1">
    <citation type="journal article" date="2020" name="Nat. Commun.">
        <title>Genome of Tripterygium wilfordii and identification of cytochrome P450 involved in triptolide biosynthesis.</title>
        <authorList>
            <person name="Tu L."/>
            <person name="Su P."/>
            <person name="Zhang Z."/>
            <person name="Gao L."/>
            <person name="Wang J."/>
            <person name="Hu T."/>
            <person name="Zhou J."/>
            <person name="Zhang Y."/>
            <person name="Zhao Y."/>
            <person name="Liu Y."/>
            <person name="Song Y."/>
            <person name="Tong Y."/>
            <person name="Lu Y."/>
            <person name="Yang J."/>
            <person name="Xu C."/>
            <person name="Jia M."/>
            <person name="Peters R.J."/>
            <person name="Huang L."/>
            <person name="Gao W."/>
        </authorList>
    </citation>
    <scope>NUCLEOTIDE SEQUENCE [LARGE SCALE GENOMIC DNA]</scope>
    <source>
        <strain evidence="4">cv. XIE 37</strain>
        <tissue evidence="3">Leaf</tissue>
    </source>
</reference>
<gene>
    <name evidence="3" type="ORF">HS088_TW21G00146</name>
</gene>